<keyword evidence="1" id="KW-0812">Transmembrane</keyword>
<name>A0A0F3IJG8_9GAMM</name>
<feature type="domain" description="Periplasmic sensor" evidence="2">
    <location>
        <begin position="52"/>
        <end position="153"/>
    </location>
</feature>
<gene>
    <name evidence="3" type="ORF">VZ94_08585</name>
</gene>
<comment type="caution">
    <text evidence="3">The sequence shown here is derived from an EMBL/GenBank/DDBJ whole genome shotgun (WGS) entry which is preliminary data.</text>
</comment>
<proteinExistence type="predicted"/>
<feature type="transmembrane region" description="Helical" evidence="1">
    <location>
        <begin position="162"/>
        <end position="188"/>
    </location>
</feature>
<reference evidence="3 4" key="2">
    <citation type="journal article" date="2016" name="Microb. Ecol.">
        <title>Genome Characteristics of a Novel Type I Methanotroph (Sn10-6) Isolated from a Flooded Indian Rice Field.</title>
        <authorList>
            <person name="Rahalkar M.C."/>
            <person name="Pandit P.S."/>
            <person name="Dhakephalkar P.K."/>
            <person name="Pore S."/>
            <person name="Arora P."/>
            <person name="Kapse N."/>
        </authorList>
    </citation>
    <scope>NUCLEOTIDE SEQUENCE [LARGE SCALE GENOMIC DNA]</scope>
    <source>
        <strain evidence="3 4">Sn10-6</strain>
    </source>
</reference>
<accession>A0A0F3IJG8</accession>
<reference evidence="4" key="1">
    <citation type="submission" date="2015-03" db="EMBL/GenBank/DDBJ databases">
        <title>Draft genome sequence of a novel methanotroph (Sn10-6) isolated from flooded ricefield rhizosphere in India.</title>
        <authorList>
            <person name="Pandit P.S."/>
            <person name="Pore S.D."/>
            <person name="Arora P."/>
            <person name="Kapse N.G."/>
            <person name="Dhakephalkar P.K."/>
            <person name="Rahalkar M.C."/>
        </authorList>
    </citation>
    <scope>NUCLEOTIDE SEQUENCE [LARGE SCALE GENOMIC DNA]</scope>
    <source>
        <strain evidence="4">Sn10-6</strain>
    </source>
</reference>
<dbReference type="AlphaFoldDB" id="A0A0F3IJG8"/>
<dbReference type="Proteomes" id="UP000033684">
    <property type="component" value="Unassembled WGS sequence"/>
</dbReference>
<dbReference type="EMBL" id="LAJX01000083">
    <property type="protein sequence ID" value="KJV06851.1"/>
    <property type="molecule type" value="Genomic_DNA"/>
</dbReference>
<keyword evidence="1" id="KW-0472">Membrane</keyword>
<evidence type="ECO:0000256" key="1">
    <source>
        <dbReference type="SAM" id="Phobius"/>
    </source>
</evidence>
<dbReference type="Pfam" id="PF17152">
    <property type="entry name" value="CHASE8"/>
    <property type="match status" value="1"/>
</dbReference>
<keyword evidence="1" id="KW-1133">Transmembrane helix</keyword>
<sequence length="209" mass="22698">MKQDAKHIIANVSAKPSLANQLSLILVLTTSIAIVLTTSVFTCGVGFRIYHDTENQLQSLAHVISQNTQAALAFKDSESAATTLMGLQSAPEISAAFIYDAENHLFASYSTPQVKDIDLSQATLKSILGLVLPMQIEIQRPIAKGGEILGLVRMYADTYTIWLKWGIALLLGILVAMLSVTIAVWFGLRLSRSISLPLMELTQAAEKSH</sequence>
<evidence type="ECO:0000313" key="3">
    <source>
        <dbReference type="EMBL" id="KJV06851.1"/>
    </source>
</evidence>
<feature type="transmembrane region" description="Helical" evidence="1">
    <location>
        <begin position="21"/>
        <end position="50"/>
    </location>
</feature>
<evidence type="ECO:0000313" key="4">
    <source>
        <dbReference type="Proteomes" id="UP000033684"/>
    </source>
</evidence>
<organism evidence="3 4">
    <name type="scientific">Methylocucumis oryzae</name>
    <dbReference type="NCBI Taxonomy" id="1632867"/>
    <lineage>
        <taxon>Bacteria</taxon>
        <taxon>Pseudomonadati</taxon>
        <taxon>Pseudomonadota</taxon>
        <taxon>Gammaproteobacteria</taxon>
        <taxon>Methylococcales</taxon>
        <taxon>Methylococcaceae</taxon>
        <taxon>Methylocucumis</taxon>
    </lineage>
</organism>
<dbReference type="InterPro" id="IPR033417">
    <property type="entry name" value="CHASE8"/>
</dbReference>
<keyword evidence="4" id="KW-1185">Reference proteome</keyword>
<dbReference type="RefSeq" id="WP_045778911.1">
    <property type="nucleotide sequence ID" value="NZ_LAJX01000083.1"/>
</dbReference>
<evidence type="ECO:0000259" key="2">
    <source>
        <dbReference type="Pfam" id="PF17152"/>
    </source>
</evidence>
<protein>
    <recommendedName>
        <fullName evidence="2">Periplasmic sensor domain-containing protein</fullName>
    </recommendedName>
</protein>